<dbReference type="EMBL" id="RCHI01000029">
    <property type="protein sequence ID" value="RLL61555.1"/>
    <property type="molecule type" value="Genomic_DNA"/>
</dbReference>
<keyword evidence="3" id="KW-1185">Reference proteome</keyword>
<dbReference type="GO" id="GO:0004519">
    <property type="term" value="F:endonuclease activity"/>
    <property type="evidence" value="ECO:0007669"/>
    <property type="project" value="UniProtKB-KW"/>
</dbReference>
<dbReference type="RefSeq" id="WP_121534996.1">
    <property type="nucleotide sequence ID" value="NZ_RCHI01000029.1"/>
</dbReference>
<evidence type="ECO:0000313" key="2">
    <source>
        <dbReference type="EMBL" id="RLL61555.1"/>
    </source>
</evidence>
<comment type="caution">
    <text evidence="2">The sequence shown here is derived from an EMBL/GenBank/DDBJ whole genome shotgun (WGS) entry which is preliminary data.</text>
</comment>
<dbReference type="Proteomes" id="UP000279673">
    <property type="component" value="Unassembled WGS sequence"/>
</dbReference>
<keyword evidence="2" id="KW-0378">Hydrolase</keyword>
<organism evidence="2 3">
    <name type="scientific">Paenirhodobacter hankyongi</name>
    <dbReference type="NCBI Taxonomy" id="2294033"/>
    <lineage>
        <taxon>Bacteria</taxon>
        <taxon>Pseudomonadati</taxon>
        <taxon>Pseudomonadota</taxon>
        <taxon>Alphaproteobacteria</taxon>
        <taxon>Rhodobacterales</taxon>
        <taxon>Rhodobacter group</taxon>
        <taxon>Paenirhodobacter</taxon>
    </lineage>
</organism>
<keyword evidence="2" id="KW-0255">Endonuclease</keyword>
<dbReference type="Pfam" id="PF13091">
    <property type="entry name" value="PLDc_2"/>
    <property type="match status" value="1"/>
</dbReference>
<feature type="domain" description="Phospholipase D-like" evidence="1">
    <location>
        <begin position="36"/>
        <end position="155"/>
    </location>
</feature>
<dbReference type="InterPro" id="IPR025202">
    <property type="entry name" value="PLD-like_dom"/>
</dbReference>
<sequence>MAHTQSIQLLLNDESTDHRTEIGALLKNARHLECMVAFAKVSGWQEMKAPLKKALSKGMTARLAVGLDFYHTDPALLHDLFRLSSNHNLKLYLSNSQSTFHPKIYAFEASDGCKVVVGSANFTLGGLLQNYEASVLIDDESGAMMKKITEHFDDLIENEEIVPATKPLIDGYAKDHAINAAWARFARRRAARAVDSGEASLDVLADFLRMMQEGDASSPFNAQMKVRRGNLAVAPTQLRSIAAWKGKTAHGFLTEYERLIGSFHSGGLNRAKTRIADKRKDFVRAVASIIDHADLSPRDAFATLHAAFANIEGAGINLLTEILHTLDNTRFAVMNQNAVAGLRLAGYDEFPLHPSKGNVSPDKYQLYCDHADAVCKALGLRDFTELDALFNYVYWHEDRPDDDGGDDED</sequence>
<dbReference type="AlphaFoldDB" id="A0A421BJ13"/>
<protein>
    <submittedName>
        <fullName evidence="2">NgoFVII family restriction endonuclease</fullName>
    </submittedName>
</protein>
<dbReference type="Gene3D" id="3.30.870.10">
    <property type="entry name" value="Endonuclease Chain A"/>
    <property type="match status" value="1"/>
</dbReference>
<reference evidence="2 3" key="1">
    <citation type="submission" date="2018-10" db="EMBL/GenBank/DDBJ databases">
        <title>Rhodobacter sp . BO-81.</title>
        <authorList>
            <person name="Im W.T."/>
        </authorList>
    </citation>
    <scope>NUCLEOTIDE SEQUENCE [LARGE SCALE GENOMIC DNA]</scope>
    <source>
        <strain evidence="2 3">BO-81</strain>
    </source>
</reference>
<gene>
    <name evidence="2" type="ORF">DYS74_17935</name>
</gene>
<dbReference type="CDD" id="cd09117">
    <property type="entry name" value="PLDc_Bfil_DEXD_like"/>
    <property type="match status" value="1"/>
</dbReference>
<evidence type="ECO:0000313" key="3">
    <source>
        <dbReference type="Proteomes" id="UP000279673"/>
    </source>
</evidence>
<name>A0A421BJ13_9RHOB</name>
<proteinExistence type="predicted"/>
<evidence type="ECO:0000259" key="1">
    <source>
        <dbReference type="Pfam" id="PF13091"/>
    </source>
</evidence>
<keyword evidence="2" id="KW-0540">Nuclease</keyword>
<dbReference type="SUPFAM" id="SSF56024">
    <property type="entry name" value="Phospholipase D/nuclease"/>
    <property type="match status" value="1"/>
</dbReference>
<accession>A0A421BJ13</accession>